<organism evidence="11 12">
    <name type="scientific">Tegillarca granosa</name>
    <name type="common">Malaysian cockle</name>
    <name type="synonym">Anadara granosa</name>
    <dbReference type="NCBI Taxonomy" id="220873"/>
    <lineage>
        <taxon>Eukaryota</taxon>
        <taxon>Metazoa</taxon>
        <taxon>Spiralia</taxon>
        <taxon>Lophotrochozoa</taxon>
        <taxon>Mollusca</taxon>
        <taxon>Bivalvia</taxon>
        <taxon>Autobranchia</taxon>
        <taxon>Pteriomorphia</taxon>
        <taxon>Arcoida</taxon>
        <taxon>Arcoidea</taxon>
        <taxon>Arcidae</taxon>
        <taxon>Tegillarca</taxon>
    </lineage>
</organism>
<keyword evidence="4 8" id="KW-0297">G-protein coupled receptor</keyword>
<feature type="domain" description="G-protein coupled receptors family 1 profile" evidence="10">
    <location>
        <begin position="53"/>
        <end position="304"/>
    </location>
</feature>
<feature type="transmembrane region" description="Helical" evidence="9">
    <location>
        <begin position="113"/>
        <end position="131"/>
    </location>
</feature>
<dbReference type="SUPFAM" id="SSF81321">
    <property type="entry name" value="Family A G protein-coupled receptor-like"/>
    <property type="match status" value="1"/>
</dbReference>
<comment type="similarity">
    <text evidence="8">Belongs to the G-protein coupled receptor 1 family.</text>
</comment>
<sequence>MSISNETKFCFAWINDFITDNVTTLDDLNYFFLERHLGGIIFISIMMIIGLVGNLSVISIFATKFKFTNYRTYTIWLASLDITNCLLGMPFLLVYHTHYLTFPNTAICKGGRFVNVFTANASGFLLLVIAVDRYIHVCKPFNLAKLTDLQTKISCSVAALLGILISWPTLVLFGKHTVGKHNYDKLPFNVNGTRCWEEDSLIVRYIYKKKVTNRVQHTKKVTLILLAVTVAYVNFGLHCGLTFTEGSLLYTFVWLNLVNNTVNPIIYGYSDANFRQHLREFFNWTYNRFRRYSVPESGNRRNSE</sequence>
<dbReference type="PANTHER" id="PTHR24238">
    <property type="entry name" value="G-PROTEIN COUPLED RECEPTOR"/>
    <property type="match status" value="1"/>
</dbReference>
<evidence type="ECO:0000256" key="9">
    <source>
        <dbReference type="SAM" id="Phobius"/>
    </source>
</evidence>
<dbReference type="PANTHER" id="PTHR24238:SF47">
    <property type="entry name" value="ECDYSTEROIDS_DOPAMINE RECEPTOR-RELATED"/>
    <property type="match status" value="1"/>
</dbReference>
<feature type="transmembrane region" description="Helical" evidence="9">
    <location>
        <begin position="223"/>
        <end position="243"/>
    </location>
</feature>
<keyword evidence="2 8" id="KW-0812">Transmembrane</keyword>
<evidence type="ECO:0000256" key="2">
    <source>
        <dbReference type="ARBA" id="ARBA00022692"/>
    </source>
</evidence>
<keyword evidence="7 8" id="KW-0807">Transducer</keyword>
<evidence type="ECO:0000256" key="3">
    <source>
        <dbReference type="ARBA" id="ARBA00022989"/>
    </source>
</evidence>
<dbReference type="InterPro" id="IPR017452">
    <property type="entry name" value="GPCR_Rhodpsn_7TM"/>
</dbReference>
<comment type="subcellular location">
    <subcellularLocation>
        <location evidence="1">Membrane</location>
        <topology evidence="1">Multi-pass membrane protein</topology>
    </subcellularLocation>
</comment>
<evidence type="ECO:0000259" key="10">
    <source>
        <dbReference type="PROSITE" id="PS50262"/>
    </source>
</evidence>
<evidence type="ECO:0000313" key="12">
    <source>
        <dbReference type="Proteomes" id="UP001217089"/>
    </source>
</evidence>
<feature type="transmembrane region" description="Helical" evidence="9">
    <location>
        <begin position="37"/>
        <end position="61"/>
    </location>
</feature>
<name>A0ABQ9FXW5_TEGGR</name>
<dbReference type="Pfam" id="PF00001">
    <property type="entry name" value="7tm_1"/>
    <property type="match status" value="1"/>
</dbReference>
<comment type="caution">
    <text evidence="11">The sequence shown here is derived from an EMBL/GenBank/DDBJ whole genome shotgun (WGS) entry which is preliminary data.</text>
</comment>
<dbReference type="Proteomes" id="UP001217089">
    <property type="component" value="Unassembled WGS sequence"/>
</dbReference>
<evidence type="ECO:0000256" key="8">
    <source>
        <dbReference type="RuleBase" id="RU000688"/>
    </source>
</evidence>
<dbReference type="CDD" id="cd00637">
    <property type="entry name" value="7tm_classA_rhodopsin-like"/>
    <property type="match status" value="1"/>
</dbReference>
<proteinExistence type="inferred from homology"/>
<evidence type="ECO:0000256" key="6">
    <source>
        <dbReference type="ARBA" id="ARBA00023170"/>
    </source>
</evidence>
<evidence type="ECO:0000256" key="1">
    <source>
        <dbReference type="ARBA" id="ARBA00004141"/>
    </source>
</evidence>
<reference evidence="11 12" key="1">
    <citation type="submission" date="2022-12" db="EMBL/GenBank/DDBJ databases">
        <title>Chromosome-level genome of Tegillarca granosa.</title>
        <authorList>
            <person name="Kim J."/>
        </authorList>
    </citation>
    <scope>NUCLEOTIDE SEQUENCE [LARGE SCALE GENOMIC DNA]</scope>
    <source>
        <strain evidence="11">Teg-2019</strain>
        <tissue evidence="11">Adductor muscle</tissue>
    </source>
</reference>
<dbReference type="InterPro" id="IPR000276">
    <property type="entry name" value="GPCR_Rhodpsn"/>
</dbReference>
<gene>
    <name evidence="11" type="ORF">KUTeg_002553</name>
</gene>
<feature type="transmembrane region" description="Helical" evidence="9">
    <location>
        <begin position="249"/>
        <end position="269"/>
    </location>
</feature>
<keyword evidence="3 9" id="KW-1133">Transmembrane helix</keyword>
<evidence type="ECO:0000313" key="11">
    <source>
        <dbReference type="EMBL" id="KAJ8320966.1"/>
    </source>
</evidence>
<dbReference type="Gene3D" id="1.20.1070.10">
    <property type="entry name" value="Rhodopsin 7-helix transmembrane proteins"/>
    <property type="match status" value="2"/>
</dbReference>
<evidence type="ECO:0000256" key="4">
    <source>
        <dbReference type="ARBA" id="ARBA00023040"/>
    </source>
</evidence>
<dbReference type="PRINTS" id="PR00237">
    <property type="entry name" value="GPCRRHODOPSN"/>
</dbReference>
<feature type="transmembrane region" description="Helical" evidence="9">
    <location>
        <begin position="151"/>
        <end position="173"/>
    </location>
</feature>
<keyword evidence="5 9" id="KW-0472">Membrane</keyword>
<keyword evidence="12" id="KW-1185">Reference proteome</keyword>
<evidence type="ECO:0000256" key="7">
    <source>
        <dbReference type="ARBA" id="ARBA00023224"/>
    </source>
</evidence>
<dbReference type="PROSITE" id="PS50262">
    <property type="entry name" value="G_PROTEIN_RECEP_F1_2"/>
    <property type="match status" value="1"/>
</dbReference>
<dbReference type="PROSITE" id="PS00237">
    <property type="entry name" value="G_PROTEIN_RECEP_F1_1"/>
    <property type="match status" value="1"/>
</dbReference>
<feature type="transmembrane region" description="Helical" evidence="9">
    <location>
        <begin position="73"/>
        <end position="93"/>
    </location>
</feature>
<keyword evidence="6 8" id="KW-0675">Receptor</keyword>
<accession>A0ABQ9FXW5</accession>
<protein>
    <recommendedName>
        <fullName evidence="10">G-protein coupled receptors family 1 profile domain-containing protein</fullName>
    </recommendedName>
</protein>
<dbReference type="EMBL" id="JARBDR010000141">
    <property type="protein sequence ID" value="KAJ8320966.1"/>
    <property type="molecule type" value="Genomic_DNA"/>
</dbReference>
<evidence type="ECO:0000256" key="5">
    <source>
        <dbReference type="ARBA" id="ARBA00023136"/>
    </source>
</evidence>